<proteinExistence type="predicted"/>
<keyword evidence="2" id="KW-1185">Reference proteome</keyword>
<evidence type="ECO:0000313" key="2">
    <source>
        <dbReference type="Proteomes" id="UP001501475"/>
    </source>
</evidence>
<organism evidence="1 2">
    <name type="scientific">Nostocoides vanveenii</name>
    <dbReference type="NCBI Taxonomy" id="330835"/>
    <lineage>
        <taxon>Bacteria</taxon>
        <taxon>Bacillati</taxon>
        <taxon>Actinomycetota</taxon>
        <taxon>Actinomycetes</taxon>
        <taxon>Micrococcales</taxon>
        <taxon>Intrasporangiaceae</taxon>
        <taxon>Nostocoides</taxon>
    </lineage>
</organism>
<evidence type="ECO:0008006" key="3">
    <source>
        <dbReference type="Google" id="ProtNLM"/>
    </source>
</evidence>
<dbReference type="RefSeq" id="WP_344063722.1">
    <property type="nucleotide sequence ID" value="NZ_BAAAPN010000034.1"/>
</dbReference>
<accession>A0ABN2KES4</accession>
<reference evidence="1 2" key="1">
    <citation type="journal article" date="2019" name="Int. J. Syst. Evol. Microbiol.">
        <title>The Global Catalogue of Microorganisms (GCM) 10K type strain sequencing project: providing services to taxonomists for standard genome sequencing and annotation.</title>
        <authorList>
            <consortium name="The Broad Institute Genomics Platform"/>
            <consortium name="The Broad Institute Genome Sequencing Center for Infectious Disease"/>
            <person name="Wu L."/>
            <person name="Ma J."/>
        </authorList>
    </citation>
    <scope>NUCLEOTIDE SEQUENCE [LARGE SCALE GENOMIC DNA]</scope>
    <source>
        <strain evidence="1 2">JCM 15591</strain>
    </source>
</reference>
<sequence>MPIQPLPQPTRLIGGEGIGSYAPRAAARNRSSVEDIETALRESGLLTTSKARAHPQRLQAWRELGALYETAFTAPEIVAGNWVIDRPACIQCSAGVRSTGKRPEWGWVCVRHKRWLDGKQISLQAFPEALAAERHLRRVLVPRGVVVESPVMRLAEECAIVGISRATFEERASRVTYPSPPLLIYPETVRMARLLTRRSFLDLVCDPGVPGRQRRFLVEGEVTRILPGERDTEAWRAVNRVWAMVTDLSDLIRDAALVDRLPEDTQYNVLRLSRFVVERPVEPVEGVPTFGW</sequence>
<protein>
    <recommendedName>
        <fullName evidence="3">Restriction endonuclease</fullName>
    </recommendedName>
</protein>
<evidence type="ECO:0000313" key="1">
    <source>
        <dbReference type="EMBL" id="GAA1754344.1"/>
    </source>
</evidence>
<dbReference type="EMBL" id="BAAAPN010000034">
    <property type="protein sequence ID" value="GAA1754344.1"/>
    <property type="molecule type" value="Genomic_DNA"/>
</dbReference>
<name>A0ABN2KES4_9MICO</name>
<gene>
    <name evidence="1" type="ORF">GCM10009810_12710</name>
</gene>
<comment type="caution">
    <text evidence="1">The sequence shown here is derived from an EMBL/GenBank/DDBJ whole genome shotgun (WGS) entry which is preliminary data.</text>
</comment>
<dbReference type="Proteomes" id="UP001501475">
    <property type="component" value="Unassembled WGS sequence"/>
</dbReference>